<dbReference type="PANTHER" id="PTHR11552">
    <property type="entry name" value="GLUCOSE-METHANOL-CHOLINE GMC OXIDOREDUCTASE"/>
    <property type="match status" value="1"/>
</dbReference>
<evidence type="ECO:0000256" key="2">
    <source>
        <dbReference type="ARBA" id="ARBA00010790"/>
    </source>
</evidence>
<reference evidence="6 7" key="1">
    <citation type="journal article" date="2014" name="Mol. Plant">
        <title>Chromosome Scale Genome Assembly and Transcriptome Profiling of Nannochloropsis gaditana in Nitrogen Depletion.</title>
        <authorList>
            <person name="Corteggiani Carpinelli E."/>
            <person name="Telatin A."/>
            <person name="Vitulo N."/>
            <person name="Forcato C."/>
            <person name="D'Angelo M."/>
            <person name="Schiavon R."/>
            <person name="Vezzi A."/>
            <person name="Giacometti G.M."/>
            <person name="Morosinotto T."/>
            <person name="Valle G."/>
        </authorList>
    </citation>
    <scope>NUCLEOTIDE SEQUENCE [LARGE SCALE GENOMIC DNA]</scope>
    <source>
        <strain evidence="6 7">B-31</strain>
    </source>
</reference>
<dbReference type="InterPro" id="IPR036188">
    <property type="entry name" value="FAD/NAD-bd_sf"/>
</dbReference>
<dbReference type="AlphaFoldDB" id="W7T378"/>
<evidence type="ECO:0000256" key="1">
    <source>
        <dbReference type="ARBA" id="ARBA00001974"/>
    </source>
</evidence>
<evidence type="ECO:0000256" key="4">
    <source>
        <dbReference type="ARBA" id="ARBA00022827"/>
    </source>
</evidence>
<comment type="cofactor">
    <cofactor evidence="1">
        <name>FAD</name>
        <dbReference type="ChEBI" id="CHEBI:57692"/>
    </cofactor>
</comment>
<dbReference type="InterPro" id="IPR000172">
    <property type="entry name" value="GMC_OxRdtase_N"/>
</dbReference>
<feature type="domain" description="Glucose-methanol-choline oxidoreductase N-terminal" evidence="5">
    <location>
        <begin position="17"/>
        <end position="124"/>
    </location>
</feature>
<dbReference type="Gene3D" id="3.50.50.60">
    <property type="entry name" value="FAD/NAD(P)-binding domain"/>
    <property type="match status" value="1"/>
</dbReference>
<evidence type="ECO:0000313" key="6">
    <source>
        <dbReference type="EMBL" id="EWM21237.1"/>
    </source>
</evidence>
<dbReference type="PANTHER" id="PTHR11552:SF147">
    <property type="entry name" value="CHOLINE DEHYDROGENASE, MITOCHONDRIAL"/>
    <property type="match status" value="1"/>
</dbReference>
<protein>
    <submittedName>
        <fullName evidence="6">Choline dehydrogenase</fullName>
    </submittedName>
</protein>
<comment type="caution">
    <text evidence="6">The sequence shown here is derived from an EMBL/GenBank/DDBJ whole genome shotgun (WGS) entry which is preliminary data.</text>
</comment>
<dbReference type="InterPro" id="IPR012132">
    <property type="entry name" value="GMC_OxRdtase"/>
</dbReference>
<dbReference type="Proteomes" id="UP000019335">
    <property type="component" value="Unassembled WGS sequence"/>
</dbReference>
<dbReference type="GO" id="GO:0016614">
    <property type="term" value="F:oxidoreductase activity, acting on CH-OH group of donors"/>
    <property type="evidence" value="ECO:0007669"/>
    <property type="project" value="InterPro"/>
</dbReference>
<comment type="similarity">
    <text evidence="2">Belongs to the GMC oxidoreductase family.</text>
</comment>
<dbReference type="SUPFAM" id="SSF51905">
    <property type="entry name" value="FAD/NAD(P)-binding domain"/>
    <property type="match status" value="1"/>
</dbReference>
<organism evidence="6 7">
    <name type="scientific">Nannochloropsis gaditana</name>
    <dbReference type="NCBI Taxonomy" id="72520"/>
    <lineage>
        <taxon>Eukaryota</taxon>
        <taxon>Sar</taxon>
        <taxon>Stramenopiles</taxon>
        <taxon>Ochrophyta</taxon>
        <taxon>Eustigmatophyceae</taxon>
        <taxon>Eustigmatales</taxon>
        <taxon>Monodopsidaceae</taxon>
        <taxon>Nannochloropsis</taxon>
    </lineage>
</organism>
<dbReference type="EMBL" id="AZIL01002577">
    <property type="protein sequence ID" value="EWM21237.1"/>
    <property type="molecule type" value="Genomic_DNA"/>
</dbReference>
<gene>
    <name evidence="6" type="ORF">Naga_101331g1</name>
</gene>
<keyword evidence="3" id="KW-0285">Flavoprotein</keyword>
<proteinExistence type="inferred from homology"/>
<dbReference type="OrthoDB" id="269227at2759"/>
<dbReference type="Pfam" id="PF00732">
    <property type="entry name" value="GMC_oxred_N"/>
    <property type="match status" value="1"/>
</dbReference>
<sequence>MEKDPRKEILFHSRAPKYIIVGAGPAGCALAAALAKGQQGKVVMVERGKEKVHTRFVTKVNDWVKASLRSWNAVQYLSVPHRHLGNRQFVTPRGQGKGGTALINAMQYSRGYRKDYQAWEEWWKMEEIEE</sequence>
<accession>W7T378</accession>
<keyword evidence="4" id="KW-0274">FAD</keyword>
<evidence type="ECO:0000313" key="7">
    <source>
        <dbReference type="Proteomes" id="UP000019335"/>
    </source>
</evidence>
<keyword evidence="7" id="KW-1185">Reference proteome</keyword>
<evidence type="ECO:0000256" key="3">
    <source>
        <dbReference type="ARBA" id="ARBA00022630"/>
    </source>
</evidence>
<evidence type="ECO:0000259" key="5">
    <source>
        <dbReference type="Pfam" id="PF00732"/>
    </source>
</evidence>
<name>W7T378_9STRA</name>
<dbReference type="GO" id="GO:0050660">
    <property type="term" value="F:flavin adenine dinucleotide binding"/>
    <property type="evidence" value="ECO:0007669"/>
    <property type="project" value="InterPro"/>
</dbReference>